<evidence type="ECO:0000256" key="1">
    <source>
        <dbReference type="ARBA" id="ARBA00022801"/>
    </source>
</evidence>
<dbReference type="AlphaFoldDB" id="A0A6A3CBN1"/>
<accession>A0A6A3CBN1</accession>
<organism evidence="2 3">
    <name type="scientific">Hibiscus syriacus</name>
    <name type="common">Rose of Sharon</name>
    <dbReference type="NCBI Taxonomy" id="106335"/>
    <lineage>
        <taxon>Eukaryota</taxon>
        <taxon>Viridiplantae</taxon>
        <taxon>Streptophyta</taxon>
        <taxon>Embryophyta</taxon>
        <taxon>Tracheophyta</taxon>
        <taxon>Spermatophyta</taxon>
        <taxon>Magnoliopsida</taxon>
        <taxon>eudicotyledons</taxon>
        <taxon>Gunneridae</taxon>
        <taxon>Pentapetalae</taxon>
        <taxon>rosids</taxon>
        <taxon>malvids</taxon>
        <taxon>Malvales</taxon>
        <taxon>Malvaceae</taxon>
        <taxon>Malvoideae</taxon>
        <taxon>Hibiscus</taxon>
    </lineage>
</organism>
<proteinExistence type="predicted"/>
<name>A0A6A3CBN1_HIBSY</name>
<dbReference type="Pfam" id="PF02089">
    <property type="entry name" value="Palm_thioest"/>
    <property type="match status" value="1"/>
</dbReference>
<dbReference type="Proteomes" id="UP000436088">
    <property type="component" value="Unassembled WGS sequence"/>
</dbReference>
<comment type="caution">
    <text evidence="2">The sequence shown here is derived from an EMBL/GenBank/DDBJ whole genome shotgun (WGS) entry which is preliminary data.</text>
</comment>
<reference evidence="2" key="1">
    <citation type="submission" date="2019-09" db="EMBL/GenBank/DDBJ databases">
        <title>Draft genome information of white flower Hibiscus syriacus.</title>
        <authorList>
            <person name="Kim Y.-M."/>
        </authorList>
    </citation>
    <scope>NUCLEOTIDE SEQUENCE [LARGE SCALE GENOMIC DNA]</scope>
    <source>
        <strain evidence="2">YM2019G1</strain>
    </source>
</reference>
<dbReference type="SUPFAM" id="SSF53474">
    <property type="entry name" value="alpha/beta-Hydrolases"/>
    <property type="match status" value="1"/>
</dbReference>
<dbReference type="EMBL" id="VEPZ02000385">
    <property type="protein sequence ID" value="KAE8726156.1"/>
    <property type="molecule type" value="Genomic_DNA"/>
</dbReference>
<evidence type="ECO:0000313" key="3">
    <source>
        <dbReference type="Proteomes" id="UP000436088"/>
    </source>
</evidence>
<keyword evidence="1" id="KW-0378">Hydrolase</keyword>
<sequence>MIPKETAWFGYYPDVAFNPVLTVQETKLYKEDWIGLKTLDEAGKVKFVNVLGNDLQIPRSDMKKYMVPYLADQTAAPTGHALTESSSYEWISRVGYFFKDLIGLNENQPLLHTMY</sequence>
<dbReference type="InterPro" id="IPR029058">
    <property type="entry name" value="AB_hydrolase_fold"/>
</dbReference>
<protein>
    <submittedName>
        <fullName evidence="2">Uncharacterized protein</fullName>
    </submittedName>
</protein>
<dbReference type="GO" id="GO:0016790">
    <property type="term" value="F:thiolester hydrolase activity"/>
    <property type="evidence" value="ECO:0007669"/>
    <property type="project" value="TreeGrafter"/>
</dbReference>
<dbReference type="PANTHER" id="PTHR11247:SF8">
    <property type="entry name" value="PALMITOYL-PROTEIN THIOESTERASE 1"/>
    <property type="match status" value="1"/>
</dbReference>
<gene>
    <name evidence="2" type="ORF">F3Y22_tig00007387pilonHSYRG00022</name>
</gene>
<keyword evidence="3" id="KW-1185">Reference proteome</keyword>
<evidence type="ECO:0000313" key="2">
    <source>
        <dbReference type="EMBL" id="KAE8726156.1"/>
    </source>
</evidence>
<dbReference type="Gene3D" id="3.40.50.1820">
    <property type="entry name" value="alpha/beta hydrolase"/>
    <property type="match status" value="1"/>
</dbReference>
<dbReference type="PANTHER" id="PTHR11247">
    <property type="entry name" value="PALMITOYL-PROTEIN THIOESTERASE/DOLICHYLDIPHOSPHATASE 1"/>
    <property type="match status" value="1"/>
</dbReference>